<dbReference type="Proteomes" id="UP000230002">
    <property type="component" value="Unassembled WGS sequence"/>
</dbReference>
<dbReference type="PIRSF" id="PIRSF002450">
    <property type="entry name" value="K+_transpter_TRK"/>
    <property type="match status" value="1"/>
</dbReference>
<dbReference type="GO" id="GO:1990573">
    <property type="term" value="P:potassium ion import across plasma membrane"/>
    <property type="evidence" value="ECO:0007669"/>
    <property type="project" value="TreeGrafter"/>
</dbReference>
<dbReference type="InterPro" id="IPR015958">
    <property type="entry name" value="Trk1_fungi"/>
</dbReference>
<evidence type="ECO:0000256" key="1">
    <source>
        <dbReference type="ARBA" id="ARBA00004141"/>
    </source>
</evidence>
<feature type="compositionally biased region" description="Basic and acidic residues" evidence="11">
    <location>
        <begin position="908"/>
        <end position="928"/>
    </location>
</feature>
<feature type="compositionally biased region" description="Polar residues" evidence="11">
    <location>
        <begin position="205"/>
        <end position="215"/>
    </location>
</feature>
<keyword evidence="13" id="KW-1185">Reference proteome</keyword>
<accession>A0A2G8SIY3</accession>
<evidence type="ECO:0000256" key="4">
    <source>
        <dbReference type="ARBA" id="ARBA00022538"/>
    </source>
</evidence>
<evidence type="ECO:0000256" key="5">
    <source>
        <dbReference type="ARBA" id="ARBA00022692"/>
    </source>
</evidence>
<evidence type="ECO:0000256" key="6">
    <source>
        <dbReference type="ARBA" id="ARBA00022958"/>
    </source>
</evidence>
<evidence type="ECO:0000256" key="3">
    <source>
        <dbReference type="ARBA" id="ARBA00022448"/>
    </source>
</evidence>
<feature type="region of interest" description="Disordered" evidence="11">
    <location>
        <begin position="197"/>
        <end position="279"/>
    </location>
</feature>
<protein>
    <recommendedName>
        <fullName evidence="10">Potassium transport protein</fullName>
    </recommendedName>
</protein>
<keyword evidence="9 10" id="KW-0472">Membrane</keyword>
<keyword evidence="4 10" id="KW-0633">Potassium transport</keyword>
<feature type="transmembrane region" description="Helical" evidence="10">
    <location>
        <begin position="559"/>
        <end position="581"/>
    </location>
</feature>
<dbReference type="STRING" id="1077348.A0A2G8SIY3"/>
<reference evidence="12 13" key="1">
    <citation type="journal article" date="2015" name="Sci. Rep.">
        <title>Chromosome-level genome map provides insights into diverse defense mechanisms in the medicinal fungus Ganoderma sinense.</title>
        <authorList>
            <person name="Zhu Y."/>
            <person name="Xu J."/>
            <person name="Sun C."/>
            <person name="Zhou S."/>
            <person name="Xu H."/>
            <person name="Nelson D.R."/>
            <person name="Qian J."/>
            <person name="Song J."/>
            <person name="Luo H."/>
            <person name="Xiang L."/>
            <person name="Li Y."/>
            <person name="Xu Z."/>
            <person name="Ji A."/>
            <person name="Wang L."/>
            <person name="Lu S."/>
            <person name="Hayward A."/>
            <person name="Sun W."/>
            <person name="Li X."/>
            <person name="Schwartz D.C."/>
            <person name="Wang Y."/>
            <person name="Chen S."/>
        </authorList>
    </citation>
    <scope>NUCLEOTIDE SEQUENCE [LARGE SCALE GENOMIC DNA]</scope>
    <source>
        <strain evidence="12 13">ZZ0214-1</strain>
    </source>
</reference>
<dbReference type="InterPro" id="IPR003445">
    <property type="entry name" value="Cat_transpt"/>
</dbReference>
<keyword evidence="5 10" id="KW-0812">Transmembrane</keyword>
<evidence type="ECO:0000256" key="2">
    <source>
        <dbReference type="ARBA" id="ARBA00009137"/>
    </source>
</evidence>
<feature type="transmembrane region" description="Helical" evidence="10">
    <location>
        <begin position="60"/>
        <end position="81"/>
    </location>
</feature>
<organism evidence="12 13">
    <name type="scientific">Ganoderma sinense ZZ0214-1</name>
    <dbReference type="NCBI Taxonomy" id="1077348"/>
    <lineage>
        <taxon>Eukaryota</taxon>
        <taxon>Fungi</taxon>
        <taxon>Dikarya</taxon>
        <taxon>Basidiomycota</taxon>
        <taxon>Agaricomycotina</taxon>
        <taxon>Agaricomycetes</taxon>
        <taxon>Polyporales</taxon>
        <taxon>Polyporaceae</taxon>
        <taxon>Ganoderma</taxon>
    </lineage>
</organism>
<feature type="transmembrane region" description="Helical" evidence="10">
    <location>
        <begin position="87"/>
        <end position="108"/>
    </location>
</feature>
<evidence type="ECO:0000256" key="11">
    <source>
        <dbReference type="SAM" id="MobiDB-lite"/>
    </source>
</evidence>
<dbReference type="GO" id="GO:0005886">
    <property type="term" value="C:plasma membrane"/>
    <property type="evidence" value="ECO:0007669"/>
    <property type="project" value="InterPro"/>
</dbReference>
<evidence type="ECO:0000256" key="9">
    <source>
        <dbReference type="ARBA" id="ARBA00023136"/>
    </source>
</evidence>
<feature type="region of interest" description="Disordered" evidence="11">
    <location>
        <begin position="334"/>
        <end position="391"/>
    </location>
</feature>
<keyword evidence="8 10" id="KW-0406">Ion transport</keyword>
<dbReference type="PANTHER" id="PTHR31064:SF30">
    <property type="entry name" value="HIGH-AFFINITY POTASSIUM TRANSPORT PROTEIN-RELATED"/>
    <property type="match status" value="1"/>
</dbReference>
<feature type="transmembrane region" description="Helical" evidence="10">
    <location>
        <begin position="752"/>
        <end position="769"/>
    </location>
</feature>
<feature type="transmembrane region" description="Helical" evidence="10">
    <location>
        <begin position="27"/>
        <end position="48"/>
    </location>
</feature>
<dbReference type="InterPro" id="IPR051143">
    <property type="entry name" value="TrkH_K-transport"/>
</dbReference>
<evidence type="ECO:0000256" key="7">
    <source>
        <dbReference type="ARBA" id="ARBA00022989"/>
    </source>
</evidence>
<feature type="transmembrane region" description="Helical" evidence="10">
    <location>
        <begin position="623"/>
        <end position="643"/>
    </location>
</feature>
<feature type="compositionally biased region" description="Low complexity" evidence="11">
    <location>
        <begin position="346"/>
        <end position="364"/>
    </location>
</feature>
<name>A0A2G8SIY3_9APHY</name>
<feature type="transmembrane region" description="Helical" evidence="10">
    <location>
        <begin position="485"/>
        <end position="509"/>
    </location>
</feature>
<feature type="transmembrane region" description="Helical" evidence="10">
    <location>
        <begin position="781"/>
        <end position="801"/>
    </location>
</feature>
<feature type="region of interest" description="Disordered" evidence="11">
    <location>
        <begin position="871"/>
        <end position="934"/>
    </location>
</feature>
<evidence type="ECO:0000313" key="12">
    <source>
        <dbReference type="EMBL" id="PIL33508.1"/>
    </source>
</evidence>
<proteinExistence type="inferred from homology"/>
<dbReference type="AlphaFoldDB" id="A0A2G8SIY3"/>
<dbReference type="InterPro" id="IPR004773">
    <property type="entry name" value="K/Na_transp_Trk1/HKT1"/>
</dbReference>
<dbReference type="EMBL" id="AYKW01000007">
    <property type="protein sequence ID" value="PIL33508.1"/>
    <property type="molecule type" value="Genomic_DNA"/>
</dbReference>
<comment type="caution">
    <text evidence="12">The sequence shown here is derived from an EMBL/GenBank/DDBJ whole genome shotgun (WGS) entry which is preliminary data.</text>
</comment>
<feature type="compositionally biased region" description="Polar residues" evidence="11">
    <location>
        <begin position="237"/>
        <end position="246"/>
    </location>
</feature>
<dbReference type="OrthoDB" id="9999863at2759"/>
<evidence type="ECO:0000256" key="8">
    <source>
        <dbReference type="ARBA" id="ARBA00023065"/>
    </source>
</evidence>
<keyword evidence="3 10" id="KW-0813">Transport</keyword>
<gene>
    <name evidence="12" type="ORF">GSI_04131</name>
</gene>
<feature type="compositionally biased region" description="Basic and acidic residues" evidence="11">
    <location>
        <begin position="248"/>
        <end position="269"/>
    </location>
</feature>
<dbReference type="GO" id="GO:0030007">
    <property type="term" value="P:intracellular potassium ion homeostasis"/>
    <property type="evidence" value="ECO:0007669"/>
    <property type="project" value="UniProtKB-UniRule"/>
</dbReference>
<evidence type="ECO:0000256" key="10">
    <source>
        <dbReference type="PIRNR" id="PIRNR002450"/>
    </source>
</evidence>
<feature type="compositionally biased region" description="Polar residues" evidence="11">
    <location>
        <begin position="372"/>
        <end position="383"/>
    </location>
</feature>
<comment type="subcellular location">
    <subcellularLocation>
        <location evidence="1">Membrane</location>
        <topology evidence="1">Multi-pass membrane protein</topology>
    </subcellularLocation>
</comment>
<feature type="compositionally biased region" description="Polar residues" evidence="11">
    <location>
        <begin position="896"/>
        <end position="905"/>
    </location>
</feature>
<comment type="similarity">
    <text evidence="2 10">Belongs to the TrkH potassium transport family.</text>
</comment>
<evidence type="ECO:0000313" key="13">
    <source>
        <dbReference type="Proteomes" id="UP000230002"/>
    </source>
</evidence>
<dbReference type="GO" id="GO:0140107">
    <property type="term" value="F:high-affinity potassium ion transmembrane transporter activity"/>
    <property type="evidence" value="ECO:0007669"/>
    <property type="project" value="TreeGrafter"/>
</dbReference>
<dbReference type="PANTHER" id="PTHR31064">
    <property type="entry name" value="POTASSIUM TRANSPORT PROTEIN DDB_G0292412-RELATED"/>
    <property type="match status" value="1"/>
</dbReference>
<dbReference type="Pfam" id="PF02386">
    <property type="entry name" value="TrkH"/>
    <property type="match status" value="1"/>
</dbReference>
<feature type="compositionally biased region" description="Polar residues" evidence="11">
    <location>
        <begin position="871"/>
        <end position="883"/>
    </location>
</feature>
<keyword evidence="6 10" id="KW-0630">Potassium</keyword>
<feature type="transmembrane region" description="Helical" evidence="10">
    <location>
        <begin position="685"/>
        <end position="702"/>
    </location>
</feature>
<keyword evidence="7 10" id="KW-1133">Transmembrane helix</keyword>
<dbReference type="NCBIfam" id="TIGR00934">
    <property type="entry name" value="2a38euk"/>
    <property type="match status" value="1"/>
</dbReference>
<sequence>MPSIPSHVHVPGRFRNSKRYVLKHLNFYRIHLLFFTFTPLICSGILYAANTDFHVSYVDCLFNCVSAMTVCGLATVDLSGLTGFQQALLFIQMCMGSPVVVSLVIVYIRRTFFAKKFQRIVEAELKRRAEEQTGVVVEVTEKPWWQRILSHFRLPWKTRLRSYSDAIAQEPGKSRGRYQLRPEMIRRVEEAPKLVDPSGWISEGISEQPSKSPTPTAIKAHMSQMGQKEVDRGGESGTSSQGNTESTEVDKKHDAEQSAGEEIREHEPPELSPAHSATTPQITAGAVPILRTQTNNRQGRSLPLLRTQTVEFAAIPQAIALERRISPIPQEEDITHGTSHRRRSISRPTISRRTMSRPTMSRPTPLRPSGTLPRTGTITTGASHSYVDHPRRTMDRGFGGFPTPFAILSRLFGRAFPKLERKLTRTITIPQSRTIASERGAVPPGSRPVPYISFDAVVGRNSMFQALTQEQLEELGGVEYRALTALLWIVPLYHFGLQLIGFVIIAPYMSLAKWHSDFIPPAQLRVIGTTWFSAYQVVSAYTNTGMSLVDQSMVPFQTAYPMVVTLPFLILAGNTAFPVFLRFQIWIISKLVPRRSRINETLHFLMDHPRRCFVYLFPSHQTWFLLTVVACLTITDWFFFLVLDIGNPEIDSIPFGTRFLLGLLQATAVRSAGFATVTLSALAPAVKVLFVVMMYVSVYPIAMSVRSTNVYEEKSLGVYDDDDAMTETGFNPTGNRAAVWGRYLTMHARRQLSFDMWWLALALFLVCIIEKDGLEDEANSSWFNIFNIIFELVSAYGTVGLSLGLPFASYSFSGALHPLSKLIISLVMLRGRHRGLPVAIDRAVMLPFEFRDDSQDTFEDAYRDEMVDVNLTPQSSDNTSQNHIDGLDTADDRSRMTGSSYTQARAQAHYEDIFDRERSPVRGHDTASRRVSIQADTLRDLESRMNNLADEQARRGGLAS</sequence>